<dbReference type="GO" id="GO:0005829">
    <property type="term" value="C:cytosol"/>
    <property type="evidence" value="ECO:0007669"/>
    <property type="project" value="TreeGrafter"/>
</dbReference>
<dbReference type="SUPFAM" id="SSF52540">
    <property type="entry name" value="P-loop containing nucleoside triphosphate hydrolases"/>
    <property type="match status" value="1"/>
</dbReference>
<evidence type="ECO:0000259" key="11">
    <source>
        <dbReference type="Pfam" id="PF02223"/>
    </source>
</evidence>
<dbReference type="GO" id="GO:0005524">
    <property type="term" value="F:ATP binding"/>
    <property type="evidence" value="ECO:0007669"/>
    <property type="project" value="UniProtKB-KW"/>
</dbReference>
<feature type="domain" description="Thymidylate kinase-like" evidence="11">
    <location>
        <begin position="15"/>
        <end position="171"/>
    </location>
</feature>
<dbReference type="HAMAP" id="MF_00165">
    <property type="entry name" value="Thymidylate_kinase"/>
    <property type="match status" value="1"/>
</dbReference>
<comment type="pathway">
    <text evidence="1">Pyrimidine metabolism; dTTP biosynthesis.</text>
</comment>
<dbReference type="Pfam" id="PF02223">
    <property type="entry name" value="Thymidylate_kin"/>
    <property type="match status" value="1"/>
</dbReference>
<dbReference type="InterPro" id="IPR018095">
    <property type="entry name" value="Thymidylate_kin_CS"/>
</dbReference>
<dbReference type="PROSITE" id="PS01331">
    <property type="entry name" value="THYMIDYLATE_KINASE"/>
    <property type="match status" value="1"/>
</dbReference>
<evidence type="ECO:0000256" key="1">
    <source>
        <dbReference type="ARBA" id="ARBA00004992"/>
    </source>
</evidence>
<dbReference type="GO" id="GO:0005634">
    <property type="term" value="C:nucleus"/>
    <property type="evidence" value="ECO:0007669"/>
    <property type="project" value="TreeGrafter"/>
</dbReference>
<evidence type="ECO:0000256" key="4">
    <source>
        <dbReference type="ARBA" id="ARBA00017144"/>
    </source>
</evidence>
<dbReference type="PANTHER" id="PTHR10344">
    <property type="entry name" value="THYMIDYLATE KINASE"/>
    <property type="match status" value="1"/>
</dbReference>
<organism evidence="12 13">
    <name type="scientific">Cercophora newfieldiana</name>
    <dbReference type="NCBI Taxonomy" id="92897"/>
    <lineage>
        <taxon>Eukaryota</taxon>
        <taxon>Fungi</taxon>
        <taxon>Dikarya</taxon>
        <taxon>Ascomycota</taxon>
        <taxon>Pezizomycotina</taxon>
        <taxon>Sordariomycetes</taxon>
        <taxon>Sordariomycetidae</taxon>
        <taxon>Sordariales</taxon>
        <taxon>Lasiosphaeriaceae</taxon>
        <taxon>Cercophora</taxon>
    </lineage>
</organism>
<dbReference type="CDD" id="cd01672">
    <property type="entry name" value="TMPK"/>
    <property type="match status" value="1"/>
</dbReference>
<proteinExistence type="inferred from homology"/>
<evidence type="ECO:0000256" key="7">
    <source>
        <dbReference type="ARBA" id="ARBA00022741"/>
    </source>
</evidence>
<evidence type="ECO:0000256" key="8">
    <source>
        <dbReference type="ARBA" id="ARBA00022777"/>
    </source>
</evidence>
<dbReference type="InterPro" id="IPR039430">
    <property type="entry name" value="Thymidylate_kin-like_dom"/>
</dbReference>
<dbReference type="InterPro" id="IPR018094">
    <property type="entry name" value="Thymidylate_kinase"/>
</dbReference>
<dbReference type="EMBL" id="JAULSV010000007">
    <property type="protein sequence ID" value="KAK0638624.1"/>
    <property type="molecule type" value="Genomic_DNA"/>
</dbReference>
<evidence type="ECO:0000256" key="9">
    <source>
        <dbReference type="ARBA" id="ARBA00022840"/>
    </source>
</evidence>
<dbReference type="Gene3D" id="3.40.50.300">
    <property type="entry name" value="P-loop containing nucleotide triphosphate hydrolases"/>
    <property type="match status" value="1"/>
</dbReference>
<dbReference type="GO" id="GO:0004798">
    <property type="term" value="F:dTMP kinase activity"/>
    <property type="evidence" value="ECO:0007669"/>
    <property type="project" value="UniProtKB-EC"/>
</dbReference>
<evidence type="ECO:0000256" key="3">
    <source>
        <dbReference type="ARBA" id="ARBA00012980"/>
    </source>
</evidence>
<dbReference type="InterPro" id="IPR027417">
    <property type="entry name" value="P-loop_NTPase"/>
</dbReference>
<protein>
    <recommendedName>
        <fullName evidence="4">Thymidylate kinase</fullName>
        <ecNumber evidence="3">2.7.4.9</ecNumber>
    </recommendedName>
</protein>
<keyword evidence="9" id="KW-0067">ATP-binding</keyword>
<evidence type="ECO:0000313" key="12">
    <source>
        <dbReference type="EMBL" id="KAK0638624.1"/>
    </source>
</evidence>
<comment type="similarity">
    <text evidence="2">Belongs to the thymidylate kinase family.</text>
</comment>
<dbReference type="NCBIfam" id="TIGR00041">
    <property type="entry name" value="DTMP_kinase"/>
    <property type="match status" value="1"/>
</dbReference>
<dbReference type="GO" id="GO:0006233">
    <property type="term" value="P:dTDP biosynthetic process"/>
    <property type="evidence" value="ECO:0007669"/>
    <property type="project" value="InterPro"/>
</dbReference>
<dbReference type="EC" id="2.7.4.9" evidence="3"/>
<dbReference type="PANTHER" id="PTHR10344:SF1">
    <property type="entry name" value="THYMIDYLATE KINASE"/>
    <property type="match status" value="1"/>
</dbReference>
<evidence type="ECO:0000256" key="5">
    <source>
        <dbReference type="ARBA" id="ARBA00022679"/>
    </source>
</evidence>
<dbReference type="GO" id="GO:0006235">
    <property type="term" value="P:dTTP biosynthetic process"/>
    <property type="evidence" value="ECO:0007669"/>
    <property type="project" value="TreeGrafter"/>
</dbReference>
<keyword evidence="7" id="KW-0547">Nucleotide-binding</keyword>
<dbReference type="Proteomes" id="UP001174936">
    <property type="component" value="Unassembled WGS sequence"/>
</dbReference>
<evidence type="ECO:0000256" key="6">
    <source>
        <dbReference type="ARBA" id="ARBA00022727"/>
    </source>
</evidence>
<evidence type="ECO:0000313" key="13">
    <source>
        <dbReference type="Proteomes" id="UP001174936"/>
    </source>
</evidence>
<dbReference type="FunFam" id="3.40.50.300:FF:000679">
    <property type="entry name" value="Thymidylate kinase"/>
    <property type="match status" value="1"/>
</dbReference>
<reference evidence="12" key="1">
    <citation type="submission" date="2023-06" db="EMBL/GenBank/DDBJ databases">
        <title>Genome-scale phylogeny and comparative genomics of the fungal order Sordariales.</title>
        <authorList>
            <consortium name="Lawrence Berkeley National Laboratory"/>
            <person name="Hensen N."/>
            <person name="Bonometti L."/>
            <person name="Westerberg I."/>
            <person name="Brannstrom I.O."/>
            <person name="Guillou S."/>
            <person name="Cros-Aarteil S."/>
            <person name="Calhoun S."/>
            <person name="Haridas S."/>
            <person name="Kuo A."/>
            <person name="Mondo S."/>
            <person name="Pangilinan J."/>
            <person name="Riley R."/>
            <person name="Labutti K."/>
            <person name="Andreopoulos B."/>
            <person name="Lipzen A."/>
            <person name="Chen C."/>
            <person name="Yanf M."/>
            <person name="Daum C."/>
            <person name="Ng V."/>
            <person name="Clum A."/>
            <person name="Steindorff A."/>
            <person name="Ohm R."/>
            <person name="Martin F."/>
            <person name="Silar P."/>
            <person name="Natvig D."/>
            <person name="Lalanne C."/>
            <person name="Gautier V."/>
            <person name="Ament-Velasquez S.L."/>
            <person name="Kruys A."/>
            <person name="Hutchinson M.I."/>
            <person name="Powell A.J."/>
            <person name="Barry K."/>
            <person name="Miller A.N."/>
            <person name="Grigoriev I.V."/>
            <person name="Debuchy R."/>
            <person name="Gladieux P."/>
            <person name="Thoren M.H."/>
            <person name="Johannesson H."/>
        </authorList>
    </citation>
    <scope>NUCLEOTIDE SEQUENCE</scope>
    <source>
        <strain evidence="12">SMH2532-1</strain>
    </source>
</reference>
<sequence>MTTPTPPARGALIILEGLDRSGKTTQVKLLEQRFVELAKPVRLMRFPDRTTPIGGLIDTYLKSQTATMDDHVIHLLFSANRWEAAGTIAKLLAEGTTVLCDRYYYSGVVYSAAKQNPSLDLGWARAPEVGLPRPDLVLFLDLSEEQARARGGWGGEVYERGEMQRRVRELFWGLSMGKIGTEVETNGDGEGGEVAVGPPTPDRMTGLERRFRQEEEDLHVIDASPSVEEVAEEVWKVVKARVEAVERGEVGAVVRRVS</sequence>
<keyword evidence="5" id="KW-0808">Transferase</keyword>
<evidence type="ECO:0000256" key="2">
    <source>
        <dbReference type="ARBA" id="ARBA00009776"/>
    </source>
</evidence>
<dbReference type="AlphaFoldDB" id="A0AA39XR08"/>
<feature type="region of interest" description="Disordered" evidence="10">
    <location>
        <begin position="182"/>
        <end position="204"/>
    </location>
</feature>
<comment type="caution">
    <text evidence="12">The sequence shown here is derived from an EMBL/GenBank/DDBJ whole genome shotgun (WGS) entry which is preliminary data.</text>
</comment>
<gene>
    <name evidence="12" type="ORF">B0T16DRAFT_431780</name>
</gene>
<evidence type="ECO:0000256" key="10">
    <source>
        <dbReference type="SAM" id="MobiDB-lite"/>
    </source>
</evidence>
<accession>A0AA39XR08</accession>
<keyword evidence="13" id="KW-1185">Reference proteome</keyword>
<dbReference type="GO" id="GO:0006227">
    <property type="term" value="P:dUDP biosynthetic process"/>
    <property type="evidence" value="ECO:0007669"/>
    <property type="project" value="TreeGrafter"/>
</dbReference>
<keyword evidence="8 12" id="KW-0418">Kinase</keyword>
<name>A0AA39XR08_9PEZI</name>
<keyword evidence="6" id="KW-0545">Nucleotide biosynthesis</keyword>
<dbReference type="GO" id="GO:0004550">
    <property type="term" value="F:nucleoside diphosphate kinase activity"/>
    <property type="evidence" value="ECO:0007669"/>
    <property type="project" value="TreeGrafter"/>
</dbReference>